<accession>A0A2S7FBN6</accession>
<comment type="subcellular location">
    <subcellularLocation>
        <location evidence="1 7">Cell membrane</location>
        <topology evidence="1 7">Multi-pass membrane protein</topology>
    </subcellularLocation>
</comment>
<dbReference type="Pfam" id="PF09335">
    <property type="entry name" value="VTT_dom"/>
    <property type="match status" value="1"/>
</dbReference>
<protein>
    <recommendedName>
        <fullName evidence="8">VTT domain-containing protein</fullName>
    </recommendedName>
</protein>
<reference evidence="9 10" key="1">
    <citation type="submission" date="2016-01" db="EMBL/GenBank/DDBJ databases">
        <title>Characterization of the Clostridium difficile lineages that are prevalent in Hong Kong and China.</title>
        <authorList>
            <person name="Kwok J.S.-L."/>
            <person name="Lam W.-Y."/>
            <person name="Ip M."/>
            <person name="Chan T.-F."/>
            <person name="Hawkey P.M."/>
            <person name="Tsui S.K.-W."/>
        </authorList>
    </citation>
    <scope>NUCLEOTIDE SEQUENCE [LARGE SCALE GENOMIC DNA]</scope>
    <source>
        <strain evidence="9 10">300064</strain>
    </source>
</reference>
<name>A0A2S7FBN6_CLOBU</name>
<sequence>MRLLSCMPDVFLHLDKYLGMMIRHCGVGTYAILFIVIFLETGLVIMTFLPGDSLIFAASTFAALKMLNIYILIITLIIAAVLGDSLNYSIGNNLGKKMLDNNYIKKEYVEKTDGFYNKYGYKMMIFAKFVPIVRSIAPFVAGIENMNFGRFISFNAFGGMLWVLIICLLGYFFGNIRIIREHFDVILLGAMGMFILPLIINLVKKRMSLNKEYR</sequence>
<dbReference type="InterPro" id="IPR032816">
    <property type="entry name" value="VTT_dom"/>
</dbReference>
<dbReference type="Proteomes" id="UP000238081">
    <property type="component" value="Unassembled WGS sequence"/>
</dbReference>
<dbReference type="PANTHER" id="PTHR30353">
    <property type="entry name" value="INNER MEMBRANE PROTEIN DEDA-RELATED"/>
    <property type="match status" value="1"/>
</dbReference>
<comment type="similarity">
    <text evidence="2 7">Belongs to the DedA family.</text>
</comment>
<proteinExistence type="inferred from homology"/>
<evidence type="ECO:0000256" key="1">
    <source>
        <dbReference type="ARBA" id="ARBA00004651"/>
    </source>
</evidence>
<keyword evidence="4 7" id="KW-0812">Transmembrane</keyword>
<keyword evidence="3 7" id="KW-1003">Cell membrane</keyword>
<feature type="transmembrane region" description="Helical" evidence="7">
    <location>
        <begin position="69"/>
        <end position="90"/>
    </location>
</feature>
<dbReference type="EMBL" id="LRDH01000098">
    <property type="protein sequence ID" value="PPV15523.1"/>
    <property type="molecule type" value="Genomic_DNA"/>
</dbReference>
<dbReference type="AlphaFoldDB" id="A0A2S7FBN6"/>
<evidence type="ECO:0000256" key="7">
    <source>
        <dbReference type="RuleBase" id="RU367016"/>
    </source>
</evidence>
<evidence type="ECO:0000259" key="8">
    <source>
        <dbReference type="Pfam" id="PF09335"/>
    </source>
</evidence>
<evidence type="ECO:0000256" key="6">
    <source>
        <dbReference type="ARBA" id="ARBA00023136"/>
    </source>
</evidence>
<evidence type="ECO:0000313" key="9">
    <source>
        <dbReference type="EMBL" id="PPV15523.1"/>
    </source>
</evidence>
<evidence type="ECO:0000256" key="4">
    <source>
        <dbReference type="ARBA" id="ARBA00022692"/>
    </source>
</evidence>
<gene>
    <name evidence="9" type="ORF">AWN73_11400</name>
</gene>
<comment type="caution">
    <text evidence="9">The sequence shown here is derived from an EMBL/GenBank/DDBJ whole genome shotgun (WGS) entry which is preliminary data.</text>
</comment>
<keyword evidence="5 7" id="KW-1133">Transmembrane helix</keyword>
<evidence type="ECO:0000256" key="2">
    <source>
        <dbReference type="ARBA" id="ARBA00010792"/>
    </source>
</evidence>
<dbReference type="RefSeq" id="WP_043664139.1">
    <property type="nucleotide sequence ID" value="NZ_JSEG01000010.1"/>
</dbReference>
<dbReference type="GO" id="GO:0005886">
    <property type="term" value="C:plasma membrane"/>
    <property type="evidence" value="ECO:0007669"/>
    <property type="project" value="UniProtKB-SubCell"/>
</dbReference>
<feature type="transmembrane region" description="Helical" evidence="7">
    <location>
        <begin position="27"/>
        <end position="49"/>
    </location>
</feature>
<dbReference type="InterPro" id="IPR032818">
    <property type="entry name" value="DedA-like"/>
</dbReference>
<feature type="domain" description="VTT" evidence="8">
    <location>
        <begin position="50"/>
        <end position="171"/>
    </location>
</feature>
<organism evidence="9 10">
    <name type="scientific">Clostridium butyricum</name>
    <dbReference type="NCBI Taxonomy" id="1492"/>
    <lineage>
        <taxon>Bacteria</taxon>
        <taxon>Bacillati</taxon>
        <taxon>Bacillota</taxon>
        <taxon>Clostridia</taxon>
        <taxon>Eubacteriales</taxon>
        <taxon>Clostridiaceae</taxon>
        <taxon>Clostridium</taxon>
    </lineage>
</organism>
<feature type="transmembrane region" description="Helical" evidence="7">
    <location>
        <begin position="151"/>
        <end position="173"/>
    </location>
</feature>
<feature type="transmembrane region" description="Helical" evidence="7">
    <location>
        <begin position="185"/>
        <end position="203"/>
    </location>
</feature>
<dbReference type="PANTHER" id="PTHR30353:SF0">
    <property type="entry name" value="TRANSMEMBRANE PROTEIN"/>
    <property type="match status" value="1"/>
</dbReference>
<evidence type="ECO:0000256" key="3">
    <source>
        <dbReference type="ARBA" id="ARBA00022475"/>
    </source>
</evidence>
<keyword evidence="6 7" id="KW-0472">Membrane</keyword>
<evidence type="ECO:0000256" key="5">
    <source>
        <dbReference type="ARBA" id="ARBA00022989"/>
    </source>
</evidence>
<evidence type="ECO:0000313" key="10">
    <source>
        <dbReference type="Proteomes" id="UP000238081"/>
    </source>
</evidence>